<reference evidence="2" key="2">
    <citation type="submission" date="2008-12" db="EMBL/GenBank/DDBJ databases">
        <title>Annotation of Streptomyces roseosporus strain NRRL 15998.</title>
        <authorList>
            <consortium name="The Broad Institute Genome Sequencing Platform"/>
            <consortium name="Broad Institute Microbial Sequencing Center"/>
            <person name="Fischbach M."/>
            <person name="Ward D."/>
            <person name="Young S."/>
            <person name="Kodira C.D."/>
            <person name="Zeng Q."/>
            <person name="Koehrsen M."/>
            <person name="Godfrey P."/>
            <person name="Alvarado L."/>
            <person name="Berlin A.M."/>
            <person name="Borenstein D."/>
            <person name="Chen Z."/>
            <person name="Engels R."/>
            <person name="Freedman E."/>
            <person name="Gellesch M."/>
            <person name="Goldberg J."/>
            <person name="Griggs A."/>
            <person name="Gujja S."/>
            <person name="Heiman D.I."/>
            <person name="Hepburn T.A."/>
            <person name="Howarth C."/>
            <person name="Jen D."/>
            <person name="Larson L."/>
            <person name="Lewis B."/>
            <person name="Mehta T."/>
            <person name="Park D."/>
            <person name="Pearson M."/>
            <person name="Roberts A."/>
            <person name="Saif S."/>
            <person name="Shea T.D."/>
            <person name="Shenoy N."/>
            <person name="Sisk P."/>
            <person name="Stolte C."/>
            <person name="Sykes S.N."/>
            <person name="Walk T."/>
            <person name="White J."/>
            <person name="Yandava C."/>
            <person name="Straight P."/>
            <person name="Clardy J."/>
            <person name="Hung D."/>
            <person name="Kolter R."/>
            <person name="Mekalanos J."/>
            <person name="Walker S."/>
            <person name="Walsh C.T."/>
            <person name="Wieland B.L.C."/>
            <person name="Ilzarbe M."/>
            <person name="Galagan J."/>
            <person name="Nusbaum C."/>
            <person name="Birren B."/>
        </authorList>
    </citation>
    <scope>NUCLEOTIDE SEQUENCE [LARGE SCALE GENOMIC DNA]</scope>
    <source>
        <strain evidence="2">NRRL 15998</strain>
    </source>
</reference>
<reference evidence="2" key="1">
    <citation type="submission" date="2008-10" db="EMBL/GenBank/DDBJ databases">
        <authorList>
            <person name="Molnar K."/>
        </authorList>
    </citation>
    <scope>NUCLEOTIDE SEQUENCE [LARGE SCALE GENOMIC DNA]</scope>
    <source>
        <strain evidence="2">NRRL 15998</strain>
    </source>
</reference>
<organism evidence="1 2">
    <name type="scientific">Streptomyces filamentosus NRRL 15998</name>
    <dbReference type="NCBI Taxonomy" id="457431"/>
    <lineage>
        <taxon>Bacteria</taxon>
        <taxon>Bacillati</taxon>
        <taxon>Actinomycetota</taxon>
        <taxon>Actinomycetes</taxon>
        <taxon>Kitasatosporales</taxon>
        <taxon>Streptomycetaceae</taxon>
        <taxon>Streptomyces</taxon>
    </lineage>
</organism>
<sequence>MDRRSRVARARHSLTLPRNGRGRRFWVSDAAPALTCSPAAHPRKRDTIMSKPNKARFRLSAVKASYAEAVGGELVEVETDDGKTYTFPHPLFTDDQRNKELEAAEGDSGKARVLLGDQWDAYMKSGGDANGLMLVYMAVRAESQDTMGKHRPPRR</sequence>
<evidence type="ECO:0000313" key="2">
    <source>
        <dbReference type="Proteomes" id="UP000003986"/>
    </source>
</evidence>
<dbReference type="EMBL" id="DS999644">
    <property type="protein sequence ID" value="EFE74578.2"/>
    <property type="molecule type" value="Genomic_DNA"/>
</dbReference>
<dbReference type="Proteomes" id="UP000003986">
    <property type="component" value="Unassembled WGS sequence"/>
</dbReference>
<name>D6AD68_STRFL</name>
<dbReference type="AlphaFoldDB" id="D6AD68"/>
<proteinExistence type="predicted"/>
<protein>
    <submittedName>
        <fullName evidence="1">Predicted protein</fullName>
    </submittedName>
</protein>
<gene>
    <name evidence="1" type="ORF">SSGG_01944</name>
</gene>
<evidence type="ECO:0000313" key="1">
    <source>
        <dbReference type="EMBL" id="EFE74578.2"/>
    </source>
</evidence>
<accession>D6AD68</accession>